<keyword evidence="5" id="KW-1185">Reference proteome</keyword>
<evidence type="ECO:0000313" key="3">
    <source>
        <dbReference type="EMBL" id="CAL1147666.1"/>
    </source>
</evidence>
<feature type="region of interest" description="Disordered" evidence="1">
    <location>
        <begin position="56"/>
        <end position="98"/>
    </location>
</feature>
<feature type="compositionally biased region" description="Basic and acidic residues" evidence="1">
    <location>
        <begin position="156"/>
        <end position="176"/>
    </location>
</feature>
<proteinExistence type="predicted"/>
<reference evidence="3" key="2">
    <citation type="submission" date="2024-04" db="EMBL/GenBank/DDBJ databases">
        <authorList>
            <person name="Chen Y."/>
            <person name="Shah S."/>
            <person name="Dougan E. K."/>
            <person name="Thang M."/>
            <person name="Chan C."/>
        </authorList>
    </citation>
    <scope>NUCLEOTIDE SEQUENCE [LARGE SCALE GENOMIC DNA]</scope>
</reference>
<reference evidence="2" key="1">
    <citation type="submission" date="2022-10" db="EMBL/GenBank/DDBJ databases">
        <authorList>
            <person name="Chen Y."/>
            <person name="Dougan E. K."/>
            <person name="Chan C."/>
            <person name="Rhodes N."/>
            <person name="Thang M."/>
        </authorList>
    </citation>
    <scope>NUCLEOTIDE SEQUENCE</scope>
</reference>
<feature type="region of interest" description="Disordered" evidence="1">
    <location>
        <begin position="1"/>
        <end position="44"/>
    </location>
</feature>
<evidence type="ECO:0000256" key="1">
    <source>
        <dbReference type="SAM" id="MobiDB-lite"/>
    </source>
</evidence>
<protein>
    <submittedName>
        <fullName evidence="4">Phosphatidylinositol 4-phosphate 5-kinase 4</fullName>
    </submittedName>
</protein>
<evidence type="ECO:0000313" key="2">
    <source>
        <dbReference type="EMBL" id="CAI3994291.1"/>
    </source>
</evidence>
<feature type="region of interest" description="Disordered" evidence="1">
    <location>
        <begin position="536"/>
        <end position="682"/>
    </location>
</feature>
<dbReference type="EMBL" id="CAMXCT020001935">
    <property type="protein sequence ID" value="CAL1147666.1"/>
    <property type="molecule type" value="Genomic_DNA"/>
</dbReference>
<organism evidence="2">
    <name type="scientific">Cladocopium goreaui</name>
    <dbReference type="NCBI Taxonomy" id="2562237"/>
    <lineage>
        <taxon>Eukaryota</taxon>
        <taxon>Sar</taxon>
        <taxon>Alveolata</taxon>
        <taxon>Dinophyceae</taxon>
        <taxon>Suessiales</taxon>
        <taxon>Symbiodiniaceae</taxon>
        <taxon>Cladocopium</taxon>
    </lineage>
</organism>
<feature type="compositionally biased region" description="Basic and acidic residues" evidence="1">
    <location>
        <begin position="26"/>
        <end position="39"/>
    </location>
</feature>
<feature type="compositionally biased region" description="Basic and acidic residues" evidence="1">
    <location>
        <begin position="666"/>
        <end position="682"/>
    </location>
</feature>
<feature type="compositionally biased region" description="Basic and acidic residues" evidence="1">
    <location>
        <begin position="113"/>
        <end position="122"/>
    </location>
</feature>
<feature type="compositionally biased region" description="Low complexity" evidence="1">
    <location>
        <begin position="631"/>
        <end position="648"/>
    </location>
</feature>
<evidence type="ECO:0000313" key="5">
    <source>
        <dbReference type="Proteomes" id="UP001152797"/>
    </source>
</evidence>
<dbReference type="EMBL" id="CAMXCT010001935">
    <property type="protein sequence ID" value="CAI3994291.1"/>
    <property type="molecule type" value="Genomic_DNA"/>
</dbReference>
<feature type="region of interest" description="Disordered" evidence="1">
    <location>
        <begin position="296"/>
        <end position="487"/>
    </location>
</feature>
<dbReference type="Proteomes" id="UP001152797">
    <property type="component" value="Unassembled WGS sequence"/>
</dbReference>
<accession>A0A9P1CMW3</accession>
<feature type="region of interest" description="Disordered" evidence="1">
    <location>
        <begin position="113"/>
        <end position="192"/>
    </location>
</feature>
<name>A0A9P1CMW3_9DINO</name>
<comment type="caution">
    <text evidence="2">The sequence shown here is derived from an EMBL/GenBank/DDBJ whole genome shotgun (WGS) entry which is preliminary data.</text>
</comment>
<sequence length="682" mass="74652">MSVRDVPRSVSGNVFGGSRLKATSPFEKRAGDGQPTEREEMAEEVVELVTSTSPDFVHSLSCIEEEGNESPGSGSGQGGSAVSSPHVETVPVDEPLDEKLFRLQNRVISMLEMQKRSQEPQKARRKPTQTAGVGRNGSAAMTAGVKRQGQDAPVVAEREGQLKISKSSREMQENVERSPSAEADWRNTPGGAVQHRKNLAKHYKEQLELLEHEEKELQHQMNLRQQLRLVLHDEAQQCERAERACLEPESELAAHNAHEKEATEQLVEENRQLDLLRRQLEEQLRISEQRRLQLERENQMLQKRPSRPVEPNGATAERRAPPGPGRAPVCQKAPAPAALRTKSPRPRAYSPPRPRVTSPQRAWLSATKQAKQCAPPPPSPATEGRTFEGRVAPRTVPKFQHPRPARVPVQRVSPPQPVSDGGQIGRAKMNSPAPSLGSTPEDGMPYPDGSLSARLPSPTREKASGAFSSPQPVVEGHDVPPLPLPLSYREVKPSEQRPVPMAVPSNMVMACETPSWAAVQHTYTVAGQEEARTLECQKAGPPRRLGPGRGLVWPTLDLPPISPELIGQAPPSWHGDSDGHYVSSGVQEKVVLGPDPSERLAQQRINRSLARSSSAANCRVSPHKDGERRASPGPARGSSPSSLIRSSSTPLVGQSRRPVYAVKPSTRVDARGREDHFASQRQ</sequence>
<gene>
    <name evidence="2" type="ORF">C1SCF055_LOCUS20945</name>
</gene>
<feature type="compositionally biased region" description="Low complexity" evidence="1">
    <location>
        <begin position="607"/>
        <end position="616"/>
    </location>
</feature>
<evidence type="ECO:0000313" key="4">
    <source>
        <dbReference type="EMBL" id="CAL4781603.1"/>
    </source>
</evidence>
<dbReference type="EMBL" id="CAMXCT030001935">
    <property type="protein sequence ID" value="CAL4781603.1"/>
    <property type="molecule type" value="Genomic_DNA"/>
</dbReference>
<dbReference type="AlphaFoldDB" id="A0A9P1CMW3"/>